<proteinExistence type="predicted"/>
<dbReference type="EMBL" id="JAQQWM010000006">
    <property type="protein sequence ID" value="KAK8059287.1"/>
    <property type="molecule type" value="Genomic_DNA"/>
</dbReference>
<sequence length="136" mass="15093">MLRLVGRRPKHADSGRYNFRPDASAPTFRWDRSLAPRYSRHRWTGRVSETTGSPGDPHFPSYVPCEVDLELQYVASGADHEERLCRSLQVGGGGAWVQLRGAWGLGLRRSTRGTAGRSDASTTLLRVSAREVVARS</sequence>
<evidence type="ECO:0000313" key="2">
    <source>
        <dbReference type="Proteomes" id="UP001446871"/>
    </source>
</evidence>
<gene>
    <name evidence="1" type="ORF">PG996_009217</name>
</gene>
<keyword evidence="2" id="KW-1185">Reference proteome</keyword>
<comment type="caution">
    <text evidence="1">The sequence shown here is derived from an EMBL/GenBank/DDBJ whole genome shotgun (WGS) entry which is preliminary data.</text>
</comment>
<protein>
    <submittedName>
        <fullName evidence="1">Uncharacterized protein</fullName>
    </submittedName>
</protein>
<dbReference type="Proteomes" id="UP001446871">
    <property type="component" value="Unassembled WGS sequence"/>
</dbReference>
<accession>A0ABR1UKP7</accession>
<organism evidence="1 2">
    <name type="scientific">Apiospora saccharicola</name>
    <dbReference type="NCBI Taxonomy" id="335842"/>
    <lineage>
        <taxon>Eukaryota</taxon>
        <taxon>Fungi</taxon>
        <taxon>Dikarya</taxon>
        <taxon>Ascomycota</taxon>
        <taxon>Pezizomycotina</taxon>
        <taxon>Sordariomycetes</taxon>
        <taxon>Xylariomycetidae</taxon>
        <taxon>Amphisphaeriales</taxon>
        <taxon>Apiosporaceae</taxon>
        <taxon>Apiospora</taxon>
    </lineage>
</organism>
<reference evidence="1 2" key="1">
    <citation type="submission" date="2023-01" db="EMBL/GenBank/DDBJ databases">
        <title>Analysis of 21 Apiospora genomes using comparative genomics revels a genus with tremendous synthesis potential of carbohydrate active enzymes and secondary metabolites.</title>
        <authorList>
            <person name="Sorensen T."/>
        </authorList>
    </citation>
    <scope>NUCLEOTIDE SEQUENCE [LARGE SCALE GENOMIC DNA]</scope>
    <source>
        <strain evidence="1 2">CBS 83171</strain>
    </source>
</reference>
<name>A0ABR1UKP7_9PEZI</name>
<evidence type="ECO:0000313" key="1">
    <source>
        <dbReference type="EMBL" id="KAK8059287.1"/>
    </source>
</evidence>